<gene>
    <name evidence="1" type="ORF">CY34DRAFT_801537</name>
</gene>
<dbReference type="InParanoid" id="A0A0D0AUZ0"/>
<organism evidence="1 2">
    <name type="scientific">Suillus luteus UH-Slu-Lm8-n1</name>
    <dbReference type="NCBI Taxonomy" id="930992"/>
    <lineage>
        <taxon>Eukaryota</taxon>
        <taxon>Fungi</taxon>
        <taxon>Dikarya</taxon>
        <taxon>Basidiomycota</taxon>
        <taxon>Agaricomycotina</taxon>
        <taxon>Agaricomycetes</taxon>
        <taxon>Agaricomycetidae</taxon>
        <taxon>Boletales</taxon>
        <taxon>Suillineae</taxon>
        <taxon>Suillaceae</taxon>
        <taxon>Suillus</taxon>
    </lineage>
</organism>
<reference evidence="1 2" key="1">
    <citation type="submission" date="2014-04" db="EMBL/GenBank/DDBJ databases">
        <authorList>
            <consortium name="DOE Joint Genome Institute"/>
            <person name="Kuo A."/>
            <person name="Ruytinx J."/>
            <person name="Rineau F."/>
            <person name="Colpaert J."/>
            <person name="Kohler A."/>
            <person name="Nagy L.G."/>
            <person name="Floudas D."/>
            <person name="Copeland A."/>
            <person name="Barry K.W."/>
            <person name="Cichocki N."/>
            <person name="Veneault-Fourrey C."/>
            <person name="LaButti K."/>
            <person name="Lindquist E.A."/>
            <person name="Lipzen A."/>
            <person name="Lundell T."/>
            <person name="Morin E."/>
            <person name="Murat C."/>
            <person name="Sun H."/>
            <person name="Tunlid A."/>
            <person name="Henrissat B."/>
            <person name="Grigoriev I.V."/>
            <person name="Hibbett D.S."/>
            <person name="Martin F."/>
            <person name="Nordberg H.P."/>
            <person name="Cantor M.N."/>
            <person name="Hua S.X."/>
        </authorList>
    </citation>
    <scope>NUCLEOTIDE SEQUENCE [LARGE SCALE GENOMIC DNA]</scope>
    <source>
        <strain evidence="1 2">UH-Slu-Lm8-n1</strain>
    </source>
</reference>
<dbReference type="EMBL" id="KN835172">
    <property type="protein sequence ID" value="KIK45461.1"/>
    <property type="molecule type" value="Genomic_DNA"/>
</dbReference>
<evidence type="ECO:0000313" key="2">
    <source>
        <dbReference type="Proteomes" id="UP000054485"/>
    </source>
</evidence>
<protein>
    <submittedName>
        <fullName evidence="1">Uncharacterized protein</fullName>
    </submittedName>
</protein>
<dbReference type="HOGENOM" id="CLU_2348099_0_0_1"/>
<dbReference type="Proteomes" id="UP000054485">
    <property type="component" value="Unassembled WGS sequence"/>
</dbReference>
<dbReference type="AlphaFoldDB" id="A0A0D0AUZ0"/>
<reference evidence="2" key="2">
    <citation type="submission" date="2015-01" db="EMBL/GenBank/DDBJ databases">
        <title>Evolutionary Origins and Diversification of the Mycorrhizal Mutualists.</title>
        <authorList>
            <consortium name="DOE Joint Genome Institute"/>
            <consortium name="Mycorrhizal Genomics Consortium"/>
            <person name="Kohler A."/>
            <person name="Kuo A."/>
            <person name="Nagy L.G."/>
            <person name="Floudas D."/>
            <person name="Copeland A."/>
            <person name="Barry K.W."/>
            <person name="Cichocki N."/>
            <person name="Veneault-Fourrey C."/>
            <person name="LaButti K."/>
            <person name="Lindquist E.A."/>
            <person name="Lipzen A."/>
            <person name="Lundell T."/>
            <person name="Morin E."/>
            <person name="Murat C."/>
            <person name="Riley R."/>
            <person name="Ohm R."/>
            <person name="Sun H."/>
            <person name="Tunlid A."/>
            <person name="Henrissat B."/>
            <person name="Grigoriev I.V."/>
            <person name="Hibbett D.S."/>
            <person name="Martin F."/>
        </authorList>
    </citation>
    <scope>NUCLEOTIDE SEQUENCE [LARGE SCALE GENOMIC DNA]</scope>
    <source>
        <strain evidence="2">UH-Slu-Lm8-n1</strain>
    </source>
</reference>
<name>A0A0D0AUZ0_9AGAM</name>
<accession>A0A0D0AUZ0</accession>
<proteinExistence type="predicted"/>
<keyword evidence="2" id="KW-1185">Reference proteome</keyword>
<sequence>MAVESLNRLLIQVDKGEMSKLGFGGGQSWAVPLRTSRRGYNCVVVRRRLCQVRTRDPIMMRTLRCNVNPNEFIGLCLLPSNSQRSHNQLITRQQSQH</sequence>
<evidence type="ECO:0000313" key="1">
    <source>
        <dbReference type="EMBL" id="KIK45461.1"/>
    </source>
</evidence>